<evidence type="ECO:0000313" key="3">
    <source>
        <dbReference type="EMBL" id="MBM7556453.1"/>
    </source>
</evidence>
<gene>
    <name evidence="3" type="ORF">JOC47_001296</name>
</gene>
<dbReference type="EMBL" id="JAFBDQ010000005">
    <property type="protein sequence ID" value="MBM7556453.1"/>
    <property type="molecule type" value="Genomic_DNA"/>
</dbReference>
<keyword evidence="2" id="KW-0446">Lipid-binding</keyword>
<dbReference type="AlphaFoldDB" id="A0A938XP19"/>
<accession>A0A938XP19</accession>
<dbReference type="PROSITE" id="PS51482">
    <property type="entry name" value="DEGV"/>
    <property type="match status" value="1"/>
</dbReference>
<dbReference type="PANTHER" id="PTHR33434">
    <property type="entry name" value="DEGV DOMAIN-CONTAINING PROTEIN DR_1986-RELATED"/>
    <property type="match status" value="1"/>
</dbReference>
<dbReference type="Pfam" id="PF02645">
    <property type="entry name" value="DegV"/>
    <property type="match status" value="1"/>
</dbReference>
<comment type="caution">
    <text evidence="3">The sequence shown here is derived from an EMBL/GenBank/DDBJ whole genome shotgun (WGS) entry which is preliminary data.</text>
</comment>
<dbReference type="InterPro" id="IPR050270">
    <property type="entry name" value="DegV_domain_contain"/>
</dbReference>
<dbReference type="NCBIfam" id="TIGR00762">
    <property type="entry name" value="DegV"/>
    <property type="match status" value="1"/>
</dbReference>
<evidence type="ECO:0000256" key="2">
    <source>
        <dbReference type="ARBA" id="ARBA00023121"/>
    </source>
</evidence>
<dbReference type="PANTHER" id="PTHR33434:SF3">
    <property type="entry name" value="DEGV DOMAIN-CONTAINING PROTEIN YITS"/>
    <property type="match status" value="1"/>
</dbReference>
<reference evidence="3" key="1">
    <citation type="submission" date="2021-01" db="EMBL/GenBank/DDBJ databases">
        <title>Genomic Encyclopedia of Type Strains, Phase IV (KMG-IV): sequencing the most valuable type-strain genomes for metagenomic binning, comparative biology and taxonomic classification.</title>
        <authorList>
            <person name="Goeker M."/>
        </authorList>
    </citation>
    <scope>NUCLEOTIDE SEQUENCE</scope>
    <source>
        <strain evidence="3">DSM 23230</strain>
    </source>
</reference>
<dbReference type="Proteomes" id="UP000774000">
    <property type="component" value="Unassembled WGS sequence"/>
</dbReference>
<dbReference type="InterPro" id="IPR043168">
    <property type="entry name" value="DegV_C"/>
</dbReference>
<name>A0A938XP19_9FIRM</name>
<comment type="function">
    <text evidence="1">May bind long-chain fatty acids, such as palmitate, and may play a role in lipid transport or fatty acid metabolism.</text>
</comment>
<proteinExistence type="predicted"/>
<protein>
    <submittedName>
        <fullName evidence="3">DegV family protein with EDD domain</fullName>
    </submittedName>
</protein>
<organism evidence="3 4">
    <name type="scientific">Halanaerobacter jeridensis</name>
    <dbReference type="NCBI Taxonomy" id="706427"/>
    <lineage>
        <taxon>Bacteria</taxon>
        <taxon>Bacillati</taxon>
        <taxon>Bacillota</taxon>
        <taxon>Clostridia</taxon>
        <taxon>Halanaerobiales</taxon>
        <taxon>Halobacteroidaceae</taxon>
        <taxon>Halanaerobacter</taxon>
    </lineage>
</organism>
<dbReference type="Gene3D" id="3.40.50.10170">
    <property type="match status" value="1"/>
</dbReference>
<dbReference type="GO" id="GO:0008289">
    <property type="term" value="F:lipid binding"/>
    <property type="evidence" value="ECO:0007669"/>
    <property type="project" value="UniProtKB-KW"/>
</dbReference>
<dbReference type="Gene3D" id="3.30.1180.10">
    <property type="match status" value="1"/>
</dbReference>
<dbReference type="RefSeq" id="WP_204701228.1">
    <property type="nucleotide sequence ID" value="NZ_JAFBDQ010000005.1"/>
</dbReference>
<dbReference type="InterPro" id="IPR003797">
    <property type="entry name" value="DegV"/>
</dbReference>
<sequence>MTNKTAILTDSTCDLSPGKLTELPIEILPLKVIYSDKEYQDRVDIEPEDIYEQFETEIPKTSMPSPEEVKQALLKLKEKGFNNVIAIHISSGLSGTYNLVQMVSKQVDDLNVEVIDSKSLSMGLGRLVLYASELIQEGLTFDELVNKVKAKVDSIEVFFVVKTLKYLKEGGRIGKVKGTIGELLNIKPIISINAVGEYYTYDKTRGRKRSINKLYNIAKSKIKEGLSKVDIMHSGSIDEAENLVNKFKSLSNVKDTFLGQLGPAMIVHAGPGLIGVAITPE</sequence>
<evidence type="ECO:0000313" key="4">
    <source>
        <dbReference type="Proteomes" id="UP000774000"/>
    </source>
</evidence>
<evidence type="ECO:0000256" key="1">
    <source>
        <dbReference type="ARBA" id="ARBA00003238"/>
    </source>
</evidence>
<dbReference type="SUPFAM" id="SSF82549">
    <property type="entry name" value="DAK1/DegV-like"/>
    <property type="match status" value="1"/>
</dbReference>
<keyword evidence="4" id="KW-1185">Reference proteome</keyword>